<feature type="compositionally biased region" description="Low complexity" evidence="1">
    <location>
        <begin position="58"/>
        <end position="73"/>
    </location>
</feature>
<dbReference type="SMART" id="SM01292">
    <property type="entry name" value="N1221"/>
    <property type="match status" value="1"/>
</dbReference>
<dbReference type="Pfam" id="PF07923">
    <property type="entry name" value="N1221"/>
    <property type="match status" value="1"/>
</dbReference>
<feature type="domain" description="Far11/STRP N-terminal" evidence="2">
    <location>
        <begin position="136"/>
        <end position="459"/>
    </location>
</feature>
<reference evidence="4" key="1">
    <citation type="submission" date="2023-07" db="EMBL/GenBank/DDBJ databases">
        <title>Black Yeasts Isolated from many extreme environments.</title>
        <authorList>
            <person name="Coleine C."/>
            <person name="Stajich J.E."/>
            <person name="Selbmann L."/>
        </authorList>
    </citation>
    <scope>NUCLEOTIDE SEQUENCE</scope>
    <source>
        <strain evidence="4">CCFEE 5485</strain>
    </source>
</reference>
<dbReference type="PANTHER" id="PTHR13239:SF4">
    <property type="entry name" value="AT25231P"/>
    <property type="match status" value="1"/>
</dbReference>
<dbReference type="InterPro" id="IPR012486">
    <property type="entry name" value="Far11/STRP_N"/>
</dbReference>
<feature type="region of interest" description="Disordered" evidence="1">
    <location>
        <begin position="459"/>
        <end position="478"/>
    </location>
</feature>
<name>A0AAE0WIL6_9PEZI</name>
<dbReference type="GO" id="GO:0007010">
    <property type="term" value="P:cytoskeleton organization"/>
    <property type="evidence" value="ECO:0007669"/>
    <property type="project" value="TreeGrafter"/>
</dbReference>
<dbReference type="InterPro" id="IPR040185">
    <property type="entry name" value="Far11/STRP"/>
</dbReference>
<dbReference type="Proteomes" id="UP001274830">
    <property type="component" value="Unassembled WGS sequence"/>
</dbReference>
<evidence type="ECO:0000256" key="1">
    <source>
        <dbReference type="SAM" id="MobiDB-lite"/>
    </source>
</evidence>
<feature type="compositionally biased region" description="Gly residues" evidence="1">
    <location>
        <begin position="826"/>
        <end position="835"/>
    </location>
</feature>
<dbReference type="PANTHER" id="PTHR13239">
    <property type="entry name" value="PROTEIN REQUIRED FOR HYPHAL ANASTOMOSIS HAM-2"/>
    <property type="match status" value="1"/>
</dbReference>
<gene>
    <name evidence="4" type="primary">FAR11</name>
    <name evidence="4" type="ORF">LTR78_009056</name>
</gene>
<feature type="compositionally biased region" description="Low complexity" evidence="1">
    <location>
        <begin position="98"/>
        <end position="108"/>
    </location>
</feature>
<dbReference type="InterPro" id="IPR021819">
    <property type="entry name" value="Far11/STRP_C"/>
</dbReference>
<evidence type="ECO:0000259" key="2">
    <source>
        <dbReference type="SMART" id="SM01292"/>
    </source>
</evidence>
<protein>
    <submittedName>
        <fullName evidence="4">Factor arrest protein 11</fullName>
    </submittedName>
</protein>
<feature type="region of interest" description="Disordered" evidence="1">
    <location>
        <begin position="1092"/>
        <end position="1123"/>
    </location>
</feature>
<dbReference type="Pfam" id="PF11882">
    <property type="entry name" value="DUF3402"/>
    <property type="match status" value="1"/>
</dbReference>
<feature type="compositionally biased region" description="Basic and acidic residues" evidence="1">
    <location>
        <begin position="36"/>
        <end position="45"/>
    </location>
</feature>
<evidence type="ECO:0000313" key="5">
    <source>
        <dbReference type="Proteomes" id="UP001274830"/>
    </source>
</evidence>
<organism evidence="4 5">
    <name type="scientific">Recurvomyces mirabilis</name>
    <dbReference type="NCBI Taxonomy" id="574656"/>
    <lineage>
        <taxon>Eukaryota</taxon>
        <taxon>Fungi</taxon>
        <taxon>Dikarya</taxon>
        <taxon>Ascomycota</taxon>
        <taxon>Pezizomycotina</taxon>
        <taxon>Dothideomycetes</taxon>
        <taxon>Dothideomycetidae</taxon>
        <taxon>Mycosphaerellales</taxon>
        <taxon>Teratosphaeriaceae</taxon>
        <taxon>Recurvomyces</taxon>
    </lineage>
</organism>
<evidence type="ECO:0000259" key="3">
    <source>
        <dbReference type="SMART" id="SM01293"/>
    </source>
</evidence>
<feature type="domain" description="Far11/STRP C-terminal" evidence="3">
    <location>
        <begin position="564"/>
        <end position="1081"/>
    </location>
</feature>
<sequence>MDEVENPDLPAAGESSPTIRPIDQEENDDSSPVEKSTIEETKSEAPVDSANPSPITQPVAAASSTRPTAPSRPVLKRETSAPPPQQPPPAPPTQYLESPDFSSDPPDSLTLADLKRIRSTFPNIQPPPKQEILDHDQVYDFTYQDAQSFPVELEEWFTYSAEEELRLRKCKVIFNQVWRADEVGAGCDWTEVGEETRRSFLEREMESLGVTRGMSTTSLMIMVYLALGCWEETAGRQAGMGLEGLFPGGNEGGGRLDDYKASGMQLQWIVKMVKLMHDCGGLKVVYDCLQTFSDQSFAASPLEQSMRNEAQPRRGEESMELWCCLTLMYLFIEIARTTEGVDGKALKQDILALEPKLINFLTQITAKLRWDDVAPVPLTKMLLLAWKTILVTFGGIAEVEHVKASLRKNSSSEEEEKDQRGQPVITASPLDYHLFRQEISSKYPAYQPPLPTFPLEPENNSILPPLKHGQPSYSSTDSTFGGAPAVGAPSIMHQPVHIATPAPSPPPSPAGPGKAGKKQNYQTNQMFPFLYPPLDESSSELGGKGSTSLQDALVGRKWEGSDVPSSILEAAELFAKRMRATRGMRQLWEARVEFMRFERGWKGMGDKDHEETDEDVEGFELLSKPAPEETAEQGAPLGSDPAARRTDEQKKLDAVRDYYRDSLPHLQSLVIVLLKAVLQSVTDLVTKNNGQNGLQAGIQFNDPTNGLPNGSMKPPENGMHNGDGIENTAEEMDKLRTQEIAAKALSATLLLLLKWFKVCHVLQYEYLTQLLLDSNYVPLVLKLWQTQEIGRAVHFRFEREEREFFGWCGINGRKAVVGSGDEDGNGGKFGAGEGGEVVEGEESEDEAAPPPIRRNRERDQQASDPSSAVLSPDDMMVEDPAGMLQADGTTPIHPPEVDELGYPTTPLPPSPLRNYSWRNLFTSLNHLRILQKVTRRKTHRALLLVSYKSSNHLKKTLKIPVHALRLYTLKLFKTQVPFCGRKWRQGNMKIITAVWLSVPAELRDDWLSGGGGGMGGACVGDVDGTVEDALPLEQGLRSLTHWWNVRNFPAAMGVDGAGNGDEMAGLEGLEEREGGWFERELERMGVLGLGRQGEEGSEEFGMEEEGGMREDGGAGWGGPIEGY</sequence>
<feature type="region of interest" description="Disordered" evidence="1">
    <location>
        <begin position="1"/>
        <end position="109"/>
    </location>
</feature>
<feature type="compositionally biased region" description="Acidic residues" evidence="1">
    <location>
        <begin position="836"/>
        <end position="847"/>
    </location>
</feature>
<feature type="compositionally biased region" description="Gly residues" evidence="1">
    <location>
        <begin position="1113"/>
        <end position="1123"/>
    </location>
</feature>
<feature type="compositionally biased region" description="Acidic residues" evidence="1">
    <location>
        <begin position="1095"/>
        <end position="1105"/>
    </location>
</feature>
<comment type="caution">
    <text evidence="4">The sequence shown here is derived from an EMBL/GenBank/DDBJ whole genome shotgun (WGS) entry which is preliminary data.</text>
</comment>
<feature type="region of interest" description="Disordered" evidence="1">
    <location>
        <begin position="818"/>
        <end position="874"/>
    </location>
</feature>
<dbReference type="GO" id="GO:0005829">
    <property type="term" value="C:cytosol"/>
    <property type="evidence" value="ECO:0007669"/>
    <property type="project" value="TreeGrafter"/>
</dbReference>
<dbReference type="EMBL" id="JAUTXT010000047">
    <property type="protein sequence ID" value="KAK3671095.1"/>
    <property type="molecule type" value="Genomic_DNA"/>
</dbReference>
<dbReference type="GeneID" id="89967342"/>
<evidence type="ECO:0000313" key="4">
    <source>
        <dbReference type="EMBL" id="KAK3671095.1"/>
    </source>
</evidence>
<dbReference type="SMART" id="SM01293">
    <property type="entry name" value="DUF3402"/>
    <property type="match status" value="1"/>
</dbReference>
<feature type="region of interest" description="Disordered" evidence="1">
    <location>
        <begin position="498"/>
        <end position="519"/>
    </location>
</feature>
<dbReference type="AlphaFoldDB" id="A0AAE0WIL6"/>
<proteinExistence type="predicted"/>
<keyword evidence="5" id="KW-1185">Reference proteome</keyword>
<dbReference type="RefSeq" id="XP_064689602.1">
    <property type="nucleotide sequence ID" value="XM_064842782.1"/>
</dbReference>
<feature type="region of interest" description="Disordered" evidence="1">
    <location>
        <begin position="624"/>
        <end position="649"/>
    </location>
</feature>
<feature type="compositionally biased region" description="Pro residues" evidence="1">
    <location>
        <begin position="81"/>
        <end position="92"/>
    </location>
</feature>
<accession>A0AAE0WIL6</accession>